<dbReference type="Gene3D" id="3.30.70.100">
    <property type="match status" value="1"/>
</dbReference>
<protein>
    <submittedName>
        <fullName evidence="2">Dabb family protein</fullName>
    </submittedName>
</protein>
<proteinExistence type="predicted"/>
<reference evidence="2 3" key="1">
    <citation type="submission" date="2018-02" db="EMBL/GenBank/DDBJ databases">
        <title>Bacteriophage NCPPB3778 and a type I-E CRISPR drive the evolution of the US Biological Select Agent, Rathayibacter toxicus.</title>
        <authorList>
            <person name="Davis E.W.II."/>
            <person name="Tabima J.F."/>
            <person name="Weisberg A.J."/>
            <person name="Lopes L.D."/>
            <person name="Wiseman M.S."/>
            <person name="Wiseman M.S."/>
            <person name="Pupko T."/>
            <person name="Belcher M.S."/>
            <person name="Sechler A.J."/>
            <person name="Tancos M.A."/>
            <person name="Schroeder B.K."/>
            <person name="Murray T.D."/>
            <person name="Luster D.G."/>
            <person name="Schneider W.L."/>
            <person name="Rogers E."/>
            <person name="Andreote F.D."/>
            <person name="Grunwald N.J."/>
            <person name="Putnam M.L."/>
            <person name="Chang J.H."/>
        </authorList>
    </citation>
    <scope>NUCLEOTIDE SEQUENCE [LARGE SCALE GENOMIC DNA]</scope>
    <source>
        <strain evidence="2 3">FH99</strain>
    </source>
</reference>
<dbReference type="InterPro" id="IPR013097">
    <property type="entry name" value="Dabb"/>
</dbReference>
<dbReference type="Proteomes" id="UP000237966">
    <property type="component" value="Unassembled WGS sequence"/>
</dbReference>
<gene>
    <name evidence="2" type="ORF">C5C51_09850</name>
</gene>
<accession>A0A2S5Y5G4</accession>
<organism evidence="2 3">
    <name type="scientific">Rathayibacter toxicus</name>
    <dbReference type="NCBI Taxonomy" id="145458"/>
    <lineage>
        <taxon>Bacteria</taxon>
        <taxon>Bacillati</taxon>
        <taxon>Actinomycetota</taxon>
        <taxon>Actinomycetes</taxon>
        <taxon>Micrococcales</taxon>
        <taxon>Microbacteriaceae</taxon>
        <taxon>Rathayibacter</taxon>
    </lineage>
</organism>
<dbReference type="OrthoDB" id="6637496at2"/>
<dbReference type="SUPFAM" id="SSF54909">
    <property type="entry name" value="Dimeric alpha+beta barrel"/>
    <property type="match status" value="1"/>
</dbReference>
<dbReference type="PROSITE" id="PS51502">
    <property type="entry name" value="S_R_A_B_BARREL"/>
    <property type="match status" value="1"/>
</dbReference>
<evidence type="ECO:0000259" key="1">
    <source>
        <dbReference type="PROSITE" id="PS51502"/>
    </source>
</evidence>
<dbReference type="SMART" id="SM00886">
    <property type="entry name" value="Dabb"/>
    <property type="match status" value="1"/>
</dbReference>
<comment type="caution">
    <text evidence="2">The sequence shown here is derived from an EMBL/GenBank/DDBJ whole genome shotgun (WGS) entry which is preliminary data.</text>
</comment>
<dbReference type="PANTHER" id="PTHR37832">
    <property type="entry name" value="BLL2683 PROTEIN"/>
    <property type="match status" value="1"/>
</dbReference>
<dbReference type="InterPro" id="IPR011008">
    <property type="entry name" value="Dimeric_a/b-barrel"/>
</dbReference>
<name>A0A2S5Y5G4_9MICO</name>
<dbReference type="AlphaFoldDB" id="A0A2S5Y5G4"/>
<sequence>MACRPCAPPSSPYGAPVTIRHVVAWKLNAVDSVQHAEHREQIAKALLDLLPLIPEIESMSVGKNSLFPKDNFDLVLIADYPDVEALNTYIEHPEHRRVAGFIRSLVRERACVDFEL</sequence>
<evidence type="ECO:0000313" key="3">
    <source>
        <dbReference type="Proteomes" id="UP000237966"/>
    </source>
</evidence>
<feature type="domain" description="Stress-response A/B barrel" evidence="1">
    <location>
        <begin position="19"/>
        <end position="114"/>
    </location>
</feature>
<dbReference type="Pfam" id="PF07876">
    <property type="entry name" value="Dabb"/>
    <property type="match status" value="1"/>
</dbReference>
<dbReference type="EMBL" id="PSWU01000013">
    <property type="protein sequence ID" value="PPI13983.1"/>
    <property type="molecule type" value="Genomic_DNA"/>
</dbReference>
<dbReference type="PANTHER" id="PTHR37832:SF1">
    <property type="entry name" value="STRESS-RESPONSE A_B BARREL DOMAIN-CONTAINING PROTEIN"/>
    <property type="match status" value="1"/>
</dbReference>
<evidence type="ECO:0000313" key="2">
    <source>
        <dbReference type="EMBL" id="PPI13983.1"/>
    </source>
</evidence>